<proteinExistence type="predicted"/>
<dbReference type="Proteomes" id="UP000192566">
    <property type="component" value="Unassembled WGS sequence"/>
</dbReference>
<comment type="caution">
    <text evidence="1">The sequence shown here is derived from an EMBL/GenBank/DDBJ whole genome shotgun (WGS) entry which is preliminary data.</text>
</comment>
<dbReference type="OrthoDB" id="4627516at2"/>
<organism evidence="1 2">
    <name type="scientific">Mycobacterium heidelbergense</name>
    <dbReference type="NCBI Taxonomy" id="53376"/>
    <lineage>
        <taxon>Bacteria</taxon>
        <taxon>Bacillati</taxon>
        <taxon>Actinomycetota</taxon>
        <taxon>Actinomycetes</taxon>
        <taxon>Mycobacteriales</taxon>
        <taxon>Mycobacteriaceae</taxon>
        <taxon>Mycobacterium</taxon>
        <taxon>Mycobacterium simiae complex</taxon>
    </lineage>
</organism>
<gene>
    <name evidence="1" type="ORF">BST25_16080</name>
</gene>
<keyword evidence="2" id="KW-1185">Reference proteome</keyword>
<sequence>MWTAVLYIGLVMATDPIRIGLALVLVTRRRPMLNLFAFWLGGVVSGVFLATAVLVLGRDVALPVIRAGVSMLSEVRSSIVILAGGRLQITLGVLALLSVLVISARQRAREKTPVGVGVPVGGVSGAALQPERPGLIARMGARTQNMLTCGGFVWPAFVVGLATSAPPIESVTALTIIMASGANIGAQFSAFLVFILLVLTVIEIPLVGYLAMPQKTEAVMLQLKNWMQAYGRKLTQYTLGVMGVIGVVQGVVAL</sequence>
<reference evidence="1 2" key="1">
    <citation type="submission" date="2017-02" db="EMBL/GenBank/DDBJ databases">
        <title>The new phylogeny of genus Mycobacterium.</title>
        <authorList>
            <person name="Tortoli E."/>
            <person name="Trovato A."/>
            <person name="Cirillo D.M."/>
        </authorList>
    </citation>
    <scope>NUCLEOTIDE SEQUENCE [LARGE SCALE GENOMIC DNA]</scope>
    <source>
        <strain evidence="1 2">DSM 44471</strain>
    </source>
</reference>
<evidence type="ECO:0000313" key="1">
    <source>
        <dbReference type="EMBL" id="ORA71685.1"/>
    </source>
</evidence>
<name>A0A1X0DH28_MYCHE</name>
<dbReference type="InterPro" id="IPR021315">
    <property type="entry name" value="Gap/Sap"/>
</dbReference>
<protein>
    <submittedName>
        <fullName evidence="1">Uncharacterized protein</fullName>
    </submittedName>
</protein>
<evidence type="ECO:0000313" key="2">
    <source>
        <dbReference type="Proteomes" id="UP000192566"/>
    </source>
</evidence>
<accession>A0A1X0DH28</accession>
<dbReference type="AlphaFoldDB" id="A0A1X0DH28"/>
<dbReference type="EMBL" id="MVHR01000024">
    <property type="protein sequence ID" value="ORA71685.1"/>
    <property type="molecule type" value="Genomic_DNA"/>
</dbReference>
<dbReference type="Pfam" id="PF11139">
    <property type="entry name" value="SfLAP"/>
    <property type="match status" value="1"/>
</dbReference>
<dbReference type="RefSeq" id="WP_083075135.1">
    <property type="nucleotide sequence ID" value="NZ_AP022615.1"/>
</dbReference>